<name>A0A0W8E784_9ZZZZ</name>
<comment type="caution">
    <text evidence="1">The sequence shown here is derived from an EMBL/GenBank/DDBJ whole genome shotgun (WGS) entry which is preliminary data.</text>
</comment>
<proteinExistence type="predicted"/>
<sequence length="39" mass="4380">MSIGRISNQSRYYIYIGGLIRGQDIPDIGGKRSPGWQII</sequence>
<evidence type="ECO:0000313" key="1">
    <source>
        <dbReference type="EMBL" id="KUG04511.1"/>
    </source>
</evidence>
<protein>
    <submittedName>
        <fullName evidence="1">Uncharacterized protein</fullName>
    </submittedName>
</protein>
<organism evidence="1">
    <name type="scientific">hydrocarbon metagenome</name>
    <dbReference type="NCBI Taxonomy" id="938273"/>
    <lineage>
        <taxon>unclassified sequences</taxon>
        <taxon>metagenomes</taxon>
        <taxon>ecological metagenomes</taxon>
    </lineage>
</organism>
<dbReference type="EMBL" id="LNQE01001846">
    <property type="protein sequence ID" value="KUG04511.1"/>
    <property type="molecule type" value="Genomic_DNA"/>
</dbReference>
<reference evidence="1" key="1">
    <citation type="journal article" date="2015" name="Proc. Natl. Acad. Sci. U.S.A.">
        <title>Networks of energetic and metabolic interactions define dynamics in microbial communities.</title>
        <authorList>
            <person name="Embree M."/>
            <person name="Liu J.K."/>
            <person name="Al-Bassam M.M."/>
            <person name="Zengler K."/>
        </authorList>
    </citation>
    <scope>NUCLEOTIDE SEQUENCE</scope>
</reference>
<gene>
    <name evidence="1" type="ORF">ASZ90_018102</name>
</gene>
<accession>A0A0W8E784</accession>
<dbReference type="AlphaFoldDB" id="A0A0W8E784"/>